<dbReference type="Pfam" id="PF00082">
    <property type="entry name" value="Peptidase_S8"/>
    <property type="match status" value="1"/>
</dbReference>
<evidence type="ECO:0000256" key="6">
    <source>
        <dbReference type="ARBA" id="ARBA00022737"/>
    </source>
</evidence>
<dbReference type="InterPro" id="IPR036852">
    <property type="entry name" value="Peptidase_S8/S53_dom_sf"/>
</dbReference>
<dbReference type="SUPFAM" id="SSF52743">
    <property type="entry name" value="Subtilisin-like"/>
    <property type="match status" value="1"/>
</dbReference>
<evidence type="ECO:0000256" key="7">
    <source>
        <dbReference type="ARBA" id="ARBA00022801"/>
    </source>
</evidence>
<evidence type="ECO:0000256" key="12">
    <source>
        <dbReference type="SAM" id="Phobius"/>
    </source>
</evidence>
<dbReference type="PRINTS" id="PR00723">
    <property type="entry name" value="SUBTILISIN"/>
</dbReference>
<feature type="active site" description="Charge relay system" evidence="9">
    <location>
        <position position="598"/>
    </location>
</feature>
<feature type="signal peptide" evidence="13">
    <location>
        <begin position="1"/>
        <end position="34"/>
    </location>
</feature>
<feature type="compositionally biased region" description="Polar residues" evidence="11">
    <location>
        <begin position="1713"/>
        <end position="1723"/>
    </location>
</feature>
<evidence type="ECO:0000313" key="19">
    <source>
        <dbReference type="Proteomes" id="UP000235111"/>
    </source>
</evidence>
<evidence type="ECO:0000256" key="2">
    <source>
        <dbReference type="ARBA" id="ARBA00022512"/>
    </source>
</evidence>
<dbReference type="PROSITE" id="PS00137">
    <property type="entry name" value="SUBTILASE_HIS"/>
    <property type="match status" value="1"/>
</dbReference>
<dbReference type="PANTHER" id="PTHR43806:SF11">
    <property type="entry name" value="CEREVISIN-RELATED"/>
    <property type="match status" value="1"/>
</dbReference>
<feature type="region of interest" description="Disordered" evidence="11">
    <location>
        <begin position="1669"/>
        <end position="1728"/>
    </location>
</feature>
<evidence type="ECO:0000313" key="18">
    <source>
        <dbReference type="EMBL" id="PKZ19278.1"/>
    </source>
</evidence>
<dbReference type="PROSITE" id="PS00136">
    <property type="entry name" value="SUBTILASE_ASP"/>
    <property type="match status" value="1"/>
</dbReference>
<evidence type="ECO:0000259" key="16">
    <source>
        <dbReference type="Pfam" id="PF05922"/>
    </source>
</evidence>
<feature type="region of interest" description="Disordered" evidence="11">
    <location>
        <begin position="1831"/>
        <end position="1982"/>
    </location>
</feature>
<evidence type="ECO:0000256" key="10">
    <source>
        <dbReference type="RuleBase" id="RU003355"/>
    </source>
</evidence>
<keyword evidence="7 9" id="KW-0378">Hydrolase</keyword>
<evidence type="ECO:0000259" key="17">
    <source>
        <dbReference type="Pfam" id="PF06280"/>
    </source>
</evidence>
<evidence type="ECO:0000256" key="9">
    <source>
        <dbReference type="PROSITE-ProRule" id="PRU01240"/>
    </source>
</evidence>
<dbReference type="Pfam" id="PF06280">
    <property type="entry name" value="fn3_5"/>
    <property type="match status" value="1"/>
</dbReference>
<comment type="similarity">
    <text evidence="1 9 10">Belongs to the peptidase S8 family.</text>
</comment>
<dbReference type="Gene3D" id="3.40.50.200">
    <property type="entry name" value="Peptidase S8/S53 domain"/>
    <property type="match status" value="1"/>
</dbReference>
<keyword evidence="12" id="KW-0472">Membrane</keyword>
<keyword evidence="6" id="KW-0677">Repeat</keyword>
<evidence type="ECO:0000256" key="13">
    <source>
        <dbReference type="SAM" id="SignalP"/>
    </source>
</evidence>
<keyword evidence="18" id="KW-0808">Transferase</keyword>
<keyword evidence="2" id="KW-0134">Cell wall</keyword>
<keyword evidence="19" id="KW-1185">Reference proteome</keyword>
<dbReference type="PROSITE" id="PS00138">
    <property type="entry name" value="SUBTILASE_SER"/>
    <property type="match status" value="1"/>
</dbReference>
<evidence type="ECO:0000256" key="3">
    <source>
        <dbReference type="ARBA" id="ARBA00022525"/>
    </source>
</evidence>
<dbReference type="Pfam" id="PF05922">
    <property type="entry name" value="Inhibitor_I9"/>
    <property type="match status" value="1"/>
</dbReference>
<evidence type="ECO:0000256" key="1">
    <source>
        <dbReference type="ARBA" id="ARBA00011073"/>
    </source>
</evidence>
<keyword evidence="5 13" id="KW-0732">Signal</keyword>
<dbReference type="Gene3D" id="3.50.30.30">
    <property type="match status" value="1"/>
</dbReference>
<gene>
    <name evidence="18" type="ORF">CYJ59_02215</name>
</gene>
<evidence type="ECO:0000256" key="8">
    <source>
        <dbReference type="ARBA" id="ARBA00022825"/>
    </source>
</evidence>
<keyword evidence="12" id="KW-1133">Transmembrane helix</keyword>
<feature type="chain" id="PRO_5047269727" evidence="13">
    <location>
        <begin position="35"/>
        <end position="2045"/>
    </location>
</feature>
<dbReference type="InterPro" id="IPR000209">
    <property type="entry name" value="Peptidase_S8/S53_dom"/>
</dbReference>
<evidence type="ECO:0000259" key="14">
    <source>
        <dbReference type="Pfam" id="PF00082"/>
    </source>
</evidence>
<dbReference type="InterPro" id="IPR023827">
    <property type="entry name" value="Peptidase_S8_Asp-AS"/>
</dbReference>
<feature type="compositionally biased region" description="Low complexity" evidence="11">
    <location>
        <begin position="1915"/>
        <end position="1950"/>
    </location>
</feature>
<accession>A0ABX4SDI0</accession>
<dbReference type="InterPro" id="IPR010435">
    <property type="entry name" value="C5a/SBT2-like_Fn3"/>
</dbReference>
<evidence type="ECO:0000256" key="4">
    <source>
        <dbReference type="ARBA" id="ARBA00022670"/>
    </source>
</evidence>
<keyword evidence="12" id="KW-0812">Transmembrane</keyword>
<dbReference type="GO" id="GO:0016301">
    <property type="term" value="F:kinase activity"/>
    <property type="evidence" value="ECO:0007669"/>
    <property type="project" value="UniProtKB-KW"/>
</dbReference>
<dbReference type="InterPro" id="IPR010259">
    <property type="entry name" value="S8pro/Inhibitor_I9"/>
</dbReference>
<dbReference type="SUPFAM" id="SSF52025">
    <property type="entry name" value="PA domain"/>
    <property type="match status" value="1"/>
</dbReference>
<evidence type="ECO:0000256" key="11">
    <source>
        <dbReference type="SAM" id="MobiDB-lite"/>
    </source>
</evidence>
<keyword evidence="8 9" id="KW-0720">Serine protease</keyword>
<feature type="domain" description="Peptidase S8/S53" evidence="14">
    <location>
        <begin position="198"/>
        <end position="662"/>
    </location>
</feature>
<evidence type="ECO:0000256" key="5">
    <source>
        <dbReference type="ARBA" id="ARBA00022729"/>
    </source>
</evidence>
<dbReference type="PANTHER" id="PTHR43806">
    <property type="entry name" value="PEPTIDASE S8"/>
    <property type="match status" value="1"/>
</dbReference>
<keyword evidence="18" id="KW-0418">Kinase</keyword>
<organism evidence="18 19">
    <name type="scientific">Gardnerella leopoldii</name>
    <dbReference type="NCBI Taxonomy" id="2792978"/>
    <lineage>
        <taxon>Bacteria</taxon>
        <taxon>Bacillati</taxon>
        <taxon>Actinomycetota</taxon>
        <taxon>Actinomycetes</taxon>
        <taxon>Bifidobacteriales</taxon>
        <taxon>Bifidobacteriaceae</taxon>
        <taxon>Gardnerella</taxon>
    </lineage>
</organism>
<proteinExistence type="inferred from homology"/>
<feature type="compositionally biased region" description="Low complexity" evidence="11">
    <location>
        <begin position="1831"/>
        <end position="1877"/>
    </location>
</feature>
<feature type="domain" description="PA" evidence="15">
    <location>
        <begin position="445"/>
        <end position="504"/>
    </location>
</feature>
<dbReference type="InterPro" id="IPR023828">
    <property type="entry name" value="Peptidase_S8_Ser-AS"/>
</dbReference>
<dbReference type="Pfam" id="PF02225">
    <property type="entry name" value="PA"/>
    <property type="match status" value="1"/>
</dbReference>
<dbReference type="Gene3D" id="2.60.40.1710">
    <property type="entry name" value="Subtilisin-like superfamily"/>
    <property type="match status" value="1"/>
</dbReference>
<dbReference type="CDD" id="cd07475">
    <property type="entry name" value="Peptidases_S8_C5a_Peptidase"/>
    <property type="match status" value="1"/>
</dbReference>
<feature type="compositionally biased region" description="Low complexity" evidence="11">
    <location>
        <begin position="1958"/>
        <end position="1982"/>
    </location>
</feature>
<dbReference type="PROSITE" id="PS51892">
    <property type="entry name" value="SUBTILASE"/>
    <property type="match status" value="1"/>
</dbReference>
<reference evidence="18 19" key="1">
    <citation type="submission" date="2017-12" db="EMBL/GenBank/DDBJ databases">
        <title>Phylogenetic diversity of female urinary microbiome.</title>
        <authorList>
            <person name="Thomas-White K."/>
            <person name="Wolfe A.J."/>
        </authorList>
    </citation>
    <scope>NUCLEOTIDE SEQUENCE [LARGE SCALE GENOMIC DNA]</scope>
    <source>
        <strain evidence="18 19">UMB0912</strain>
    </source>
</reference>
<keyword evidence="4 9" id="KW-0645">Protease</keyword>
<feature type="active site" description="Charge relay system" evidence="9">
    <location>
        <position position="262"/>
    </location>
</feature>
<dbReference type="InterPro" id="IPR046450">
    <property type="entry name" value="PA_dom_sf"/>
</dbReference>
<dbReference type="RefSeq" id="WP_101885936.1">
    <property type="nucleotide sequence ID" value="NZ_JABUHC010000001.1"/>
</dbReference>
<dbReference type="InterPro" id="IPR050131">
    <property type="entry name" value="Peptidase_S8_subtilisin-like"/>
</dbReference>
<feature type="active site" description="Charge relay system" evidence="9">
    <location>
        <position position="207"/>
    </location>
</feature>
<feature type="compositionally biased region" description="Basic and acidic residues" evidence="11">
    <location>
        <begin position="1673"/>
        <end position="1703"/>
    </location>
</feature>
<dbReference type="Proteomes" id="UP000235111">
    <property type="component" value="Unassembled WGS sequence"/>
</dbReference>
<comment type="caution">
    <text evidence="18">The sequence shown here is derived from an EMBL/GenBank/DDBJ whole genome shotgun (WGS) entry which is preliminary data.</text>
</comment>
<protein>
    <submittedName>
        <fullName evidence="18">Histidine kinase</fullName>
    </submittedName>
</protein>
<feature type="transmembrane region" description="Helical" evidence="12">
    <location>
        <begin position="2009"/>
        <end position="2034"/>
    </location>
</feature>
<dbReference type="InterPro" id="IPR034216">
    <property type="entry name" value="C5a_Peptidase"/>
</dbReference>
<dbReference type="InterPro" id="IPR003137">
    <property type="entry name" value="PA_domain"/>
</dbReference>
<feature type="domain" description="Inhibitor I9" evidence="16">
    <location>
        <begin position="98"/>
        <end position="175"/>
    </location>
</feature>
<dbReference type="EMBL" id="PKHC01000001">
    <property type="protein sequence ID" value="PKZ19278.1"/>
    <property type="molecule type" value="Genomic_DNA"/>
</dbReference>
<keyword evidence="3" id="KW-0964">Secreted</keyword>
<evidence type="ECO:0000259" key="15">
    <source>
        <dbReference type="Pfam" id="PF02225"/>
    </source>
</evidence>
<sequence length="2045" mass="217624">MKFKRTSYLTRLAALGVAAATLMVPLGQVPAAFAKNDNETKKDGNALVSKMLDSSLKANSEIKSIEDLRHVNPTLAKAFENYSKKDQFNKNSNAQVTVVVTLKNYRSQLTDADEKANIHEQNVLINRVKSKYNMTVRRQVGYLMSAFEATLPEKHVQDLKREPGVVSVAKERLYHPMENYARDLQGVQTVFKKHHLDGTGMLVSIIDTGIDPNHQDMKLDASAKKNIRLKPTGKGNTTDKVPAGFNYADENTNFTDANGEQHGMHVAGIVAANGDENGAPASENHRVDGIAPNAQLLAMKVFSNVPGSHGARDVDIVAAIEDSVKLGADVINMSLGSDNGFGGTSSATSVALKKAREAGVLPVISAGNSGLNFSESGGIDDSLGKWDDATLGSPSSYPSAFSVASVENSNITQQSANWVGKDGKSHTLPYSYSIGSLTDALSQHELVDAKKATKADVKDLDLTGKYALVERGGISFTEKFNNAISKGAKGVIVYNHDKDSSLFIGMGGLEKIKNCFGASIPRSYALEIKAALDKGEKVKIAFTEQFVTIANPDDGKPSSFTSWGPTPEFDFKPQIAGIGGNVWSTQNGNKYTSMSGTSMAAPNVSGLSALVMESYKNRFPELNKSEMATRVSQALMNTASIIGHKDSANSKKIPYAPRQIGAGLAQVDKAVATDVIATVNGNSYVALKNVNSNREFTVTLHNYGKKPVKFAVPDQEVVNESNEANKDTVTSISDTETLQSKTRTVTVKPGKTADVKFTLSPNSSKGNHYIEGWVRFESLTDSQPDVSVPYLGFVGDWNAEPIMVKPGESYSAKHSDLTTSLLSVAGFMGKLPVNNETKPYVLGEFSPANQDGWMDYVVPSMAIFRGASDIKYSVLDSHNKTKIVLGTEHNVHRSTIANAGTTDGLAGNFDGSVWNPKTSRFDILPDGWYTYRIQARLGDKFDWQTYDMKVAIDNHGPKVTVSDRDDKGNVKIVISDELSPDPGVPTIHLPGVKDALNYGDEDTQCPLNEATRTRVCKSIHIGNEAQYIDVLVRDNAMNPTEVKKVFDTYVPNGSGKPEKNKKFIIPNEQKLTSHQIKANQLEESKTNPDINGKFYLEGYLTKDVASIKAYVTPKDGKNQEVKLAKKRKGENTFYAFVPLKNGENTVMLKAFDSKGNHIGNKELKLTFNAQTPKITVNGLDDKGNLPVSSDGKVTVAGKVTDTPGDTVKLKLTYQKAADNTTPANAVAGSVNNHASGSATKAVSGANTTSTANINANVKKADTAVASKETEEVVTVGKDGSFKTVITPAAKAVMVTLVATDSAENTTTIGLALAGRSTPTPKPAAATKDFVLTNAGSMGSYAWLIHKKNYGPDVIGSDYFVAQGDVSSKVTSVVFTPASRFDATTKNLVTPNPLRAEIKDGKFSVKLPMHPGINDFRLQVNTKPTDEDADEDDETNVIDTPAAFYFDITPPTAHFDTPKLYGHTLFTNRDTVTFSGNVSDDAFGQTLRINNDSVGDFYTLDTNGKETTRRQFSTDIPVDNGDKLLLHLSDQVESHLLGVIPVVLDETDPTVEAGLVEGEEIDDGHEITVKATDDNLKSLRVMVDGRPVAYTENYLPTTAVENTLVDVSKVNDNPTPDKPGSTTLTLKIPTNKLTDGSHTITIEATDFAGNTASATSDNAKGATAYTFKVKHGVKPGEDPSKPGQDPKKPGEDPKKPGEDPKKPGENPAKPKNPGTKNESTQTDSAPIPPASTEKILKSLAGLETKNVTAGKEVKIYISGKPAALKNAEANARMYAFIYSDPKDLKGEDGHEYVTVRTDENGKYYFKVLIPSGYSGKHTILLMDANGNQIASGEVSVSSSASSDSGSQTDSDNKNNQNNQNQSGSGNTGNAGNTGNTGNSEGGSSGHGKDSGNNGGSTSGNASGDTNNDSRGGNHGGSHSSNHGGSHSSNHGGNHGGKSFTTGGNSSNNSESSSKDDADSTNAGASAASGDAAANGNASSANGNASAANANAAAKQKAAAKSAAKKMTSDLAMTGSSVIGMVVTFMVLLASGAVTFKTRSRHVHARK</sequence>
<dbReference type="InterPro" id="IPR022398">
    <property type="entry name" value="Peptidase_S8_His-AS"/>
</dbReference>
<dbReference type="InterPro" id="IPR015500">
    <property type="entry name" value="Peptidase_S8_subtilisin-rel"/>
</dbReference>
<feature type="domain" description="C5a peptidase/Subtilisin-like protease SBT2-like Fn3-like" evidence="17">
    <location>
        <begin position="685"/>
        <end position="791"/>
    </location>
</feature>
<name>A0ABX4SDI0_9BIFI</name>